<evidence type="ECO:0000313" key="1">
    <source>
        <dbReference type="EMBL" id="AND28250.1"/>
    </source>
</evidence>
<name>A0A160LIE3_BACTI</name>
<evidence type="ECO:0008006" key="2">
    <source>
        <dbReference type="Google" id="ProtNLM"/>
    </source>
</evidence>
<sequence>MKGVVIMLKVAELKDWKCDLDTDEQEQESLQTLTEMETQVWNYLVTEGWCAEATFSDVIATDVERATGIPMKQLRGVISSLEQKGLIQLILMDDINLNFIYRELDFRYD</sequence>
<accession>A0A160LIE3</accession>
<keyword evidence="1" id="KW-0614">Plasmid</keyword>
<proteinExistence type="predicted"/>
<reference evidence="1" key="1">
    <citation type="journal article" date="2017" name="Res. Microbiol.">
        <title>Comparative genomics of extrachromosomal elements in Bacillus thuringiensis subsp. israelensis.</title>
        <authorList>
            <person name="Bolotin A."/>
            <person name="Gillis A."/>
            <person name="Sanchis V."/>
            <person name="Nielsen-LeRoux C."/>
            <person name="Mahillon J."/>
            <person name="Lereclus D."/>
            <person name="Sorokin A."/>
        </authorList>
    </citation>
    <scope>NUCLEOTIDE SEQUENCE</scope>
    <source>
        <strain evidence="1">AM65-52</strain>
        <plasmid evidence="1">pAM65-52-2-350K</plasmid>
    </source>
</reference>
<gene>
    <name evidence="1" type="ORF">ATN07_31635</name>
</gene>
<organism evidence="1">
    <name type="scientific">Bacillus thuringiensis subsp. israelensis</name>
    <dbReference type="NCBI Taxonomy" id="1430"/>
    <lineage>
        <taxon>Bacteria</taxon>
        <taxon>Bacillati</taxon>
        <taxon>Bacillota</taxon>
        <taxon>Bacilli</taxon>
        <taxon>Bacillales</taxon>
        <taxon>Bacillaceae</taxon>
        <taxon>Bacillus</taxon>
        <taxon>Bacillus cereus group</taxon>
    </lineage>
</organism>
<protein>
    <recommendedName>
        <fullName evidence="2">MarR family transcriptional regulator</fullName>
    </recommendedName>
</protein>
<geneLocation type="plasmid" evidence="1">
    <name>pAM65-52-2-350K</name>
</geneLocation>
<dbReference type="EMBL" id="CP013277">
    <property type="protein sequence ID" value="AND28250.1"/>
    <property type="molecule type" value="Genomic_DNA"/>
</dbReference>
<dbReference type="AlphaFoldDB" id="A0A160LIE3"/>